<gene>
    <name evidence="1" type="ORF">GRAN_2018</name>
</gene>
<dbReference type="InterPro" id="IPR052159">
    <property type="entry name" value="Competence_DNA_uptake"/>
</dbReference>
<reference evidence="2" key="2">
    <citation type="submission" date="2019-02" db="EMBL/GenBank/DDBJ databases">
        <title>Granulicella sibirica sp. nov., a psychrotolerant acidobacterium isolated from an organic soil layer in forested tundra, West Siberia.</title>
        <authorList>
            <person name="Oshkin I.Y."/>
            <person name="Kulichevskaya I.S."/>
            <person name="Rijpstra W.I.C."/>
            <person name="Sinninghe Damste J.S."/>
            <person name="Rakitin A.L."/>
            <person name="Ravin N.V."/>
            <person name="Dedysh S.N."/>
        </authorList>
    </citation>
    <scope>NUCLEOTIDE SEQUENCE [LARGE SCALE GENOMIC DNA]</scope>
    <source>
        <strain evidence="2">AF10</strain>
    </source>
</reference>
<dbReference type="Proteomes" id="UP000289437">
    <property type="component" value="Unassembled WGS sequence"/>
</dbReference>
<organism evidence="1 2">
    <name type="scientific">Granulicella sibirica</name>
    <dbReference type="NCBI Taxonomy" id="2479048"/>
    <lineage>
        <taxon>Bacteria</taxon>
        <taxon>Pseudomonadati</taxon>
        <taxon>Acidobacteriota</taxon>
        <taxon>Terriglobia</taxon>
        <taxon>Terriglobales</taxon>
        <taxon>Acidobacteriaceae</taxon>
        <taxon>Granulicella</taxon>
    </lineage>
</organism>
<accession>A0A4Q0T9B4</accession>
<dbReference type="InterPro" id="IPR036866">
    <property type="entry name" value="RibonucZ/Hydroxyglut_hydro"/>
</dbReference>
<name>A0A4Q0T9B4_9BACT</name>
<protein>
    <submittedName>
        <fullName evidence="1">Beta-lactamase domain protein</fullName>
    </submittedName>
</protein>
<proteinExistence type="predicted"/>
<dbReference type="SUPFAM" id="SSF56281">
    <property type="entry name" value="Metallo-hydrolase/oxidoreductase"/>
    <property type="match status" value="1"/>
</dbReference>
<dbReference type="PANTHER" id="PTHR30619:SF1">
    <property type="entry name" value="RECOMBINATION PROTEIN 2"/>
    <property type="match status" value="1"/>
</dbReference>
<evidence type="ECO:0000313" key="1">
    <source>
        <dbReference type="EMBL" id="RXH58708.1"/>
    </source>
</evidence>
<reference evidence="1 2" key="1">
    <citation type="submission" date="2018-11" db="EMBL/GenBank/DDBJ databases">
        <authorList>
            <person name="Mardanov A.V."/>
            <person name="Ravin N.V."/>
            <person name="Dedysh S.N."/>
        </authorList>
    </citation>
    <scope>NUCLEOTIDE SEQUENCE [LARGE SCALE GENOMIC DNA]</scope>
    <source>
        <strain evidence="1 2">AF10</strain>
    </source>
</reference>
<evidence type="ECO:0000313" key="2">
    <source>
        <dbReference type="Proteomes" id="UP000289437"/>
    </source>
</evidence>
<dbReference type="Gene3D" id="3.60.15.10">
    <property type="entry name" value="Ribonuclease Z/Hydroxyacylglutathione hydrolase-like"/>
    <property type="match status" value="1"/>
</dbReference>
<comment type="caution">
    <text evidence="1">The sequence shown here is derived from an EMBL/GenBank/DDBJ whole genome shotgun (WGS) entry which is preliminary data.</text>
</comment>
<dbReference type="EMBL" id="RDSM01000001">
    <property type="protein sequence ID" value="RXH58708.1"/>
    <property type="molecule type" value="Genomic_DNA"/>
</dbReference>
<dbReference type="AlphaFoldDB" id="A0A4Q0T9B4"/>
<sequence>MEPWSKGTLDLHHIATGRGNSVLAILPDGTSMMIDAGAVGGSTEALGPARPNDSRRPGEWIGRYALHHLRTAPRQELDYFVLTHFHGDHMGDVTTDSPMARSGDYRLTGVSDVAELIPIRRLIDRGSPNYSYPAPSTADSMLNYMKFGRSISARGTIVEQIDVGSQDQIRLTHAPSEYPSVAIRALAANGKVWTGHGSDSVGMFPPLATLKPSEFPTENACSCALRMEYGDFRYYIGGDLTSDTNFGASPWMDVETAVAKVAGPVNVCALDHHGYYDATGPEFIRHMHPRISIIQTWHASHPALSVLNELYSPVLSEGPRDVFATGIVSAASLADARLSDKMLSQHGHIVVRVHPGGKNYEVLVLDDTVENGSLLSKWGPFQS</sequence>
<dbReference type="PANTHER" id="PTHR30619">
    <property type="entry name" value="DNA INTERNALIZATION/COMPETENCE PROTEIN COMEC/REC2"/>
    <property type="match status" value="1"/>
</dbReference>
<keyword evidence="2" id="KW-1185">Reference proteome</keyword>